<gene>
    <name evidence="5" type="ORF">E4650_08110</name>
</gene>
<protein>
    <submittedName>
        <fullName evidence="5">Thymidylate kinase</fullName>
    </submittedName>
</protein>
<dbReference type="Pfam" id="PF02223">
    <property type="entry name" value="Thymidylate_kin"/>
    <property type="match status" value="1"/>
</dbReference>
<dbReference type="EMBL" id="SRME01000005">
    <property type="protein sequence ID" value="TGG87406.1"/>
    <property type="molecule type" value="Genomic_DNA"/>
</dbReference>
<dbReference type="GO" id="GO:0004798">
    <property type="term" value="F:dTMP kinase activity"/>
    <property type="evidence" value="ECO:0007669"/>
    <property type="project" value="TreeGrafter"/>
</dbReference>
<keyword evidence="3" id="KW-0067">ATP-binding</keyword>
<reference evidence="5 6" key="1">
    <citation type="submission" date="2019-04" db="EMBL/GenBank/DDBJ databases">
        <title>Draft genome sequence data and analysis of a Fermenting Bacterium, Geotoga petraea strain HO-Geo1, isolated from heavy-oil petroleum reservoir in Russia.</title>
        <authorList>
            <person name="Grouzdev D.S."/>
            <person name="Semenova E.M."/>
            <person name="Sokolova D.S."/>
            <person name="Tourova T.P."/>
            <person name="Poltaraus A.B."/>
            <person name="Nazina T.N."/>
        </authorList>
    </citation>
    <scope>NUCLEOTIDE SEQUENCE [LARGE SCALE GENOMIC DNA]</scope>
    <source>
        <strain evidence="5 6">HO-Geo1</strain>
    </source>
</reference>
<sequence>MFLSNGKLIVLESGTDSSGKETQTNLLFKRLKEKKINVLKVEYPDYMSDSSSLIKMYLNGDFGKDPYSVNPFAASSFFAVDRYASFKTKWQNFYENGGLIIADRYTTSNMVHQASKIENKEEKDFFLDWLYDFEFNKICIPEPDIVFFLDVPPDISSILMKNRKNKINGSAKKDIHEDNAQYLLNTYKNALYVAKKYKWEIINCVSGNRLKPIETINDEILKKTKELINSQ</sequence>
<comment type="caution">
    <text evidence="5">The sequence shown here is derived from an EMBL/GenBank/DDBJ whole genome shotgun (WGS) entry which is preliminary data.</text>
</comment>
<dbReference type="GO" id="GO:0006233">
    <property type="term" value="P:dTDP biosynthetic process"/>
    <property type="evidence" value="ECO:0007669"/>
    <property type="project" value="TreeGrafter"/>
</dbReference>
<evidence type="ECO:0000313" key="6">
    <source>
        <dbReference type="Proteomes" id="UP000297288"/>
    </source>
</evidence>
<organism evidence="5 6">
    <name type="scientific">Geotoga petraea</name>
    <dbReference type="NCBI Taxonomy" id="28234"/>
    <lineage>
        <taxon>Bacteria</taxon>
        <taxon>Thermotogati</taxon>
        <taxon>Thermotogota</taxon>
        <taxon>Thermotogae</taxon>
        <taxon>Petrotogales</taxon>
        <taxon>Petrotogaceae</taxon>
        <taxon>Geotoga</taxon>
    </lineage>
</organism>
<keyword evidence="2" id="KW-0547">Nucleotide-binding</keyword>
<dbReference type="InterPro" id="IPR027417">
    <property type="entry name" value="P-loop_NTPase"/>
</dbReference>
<dbReference type="Proteomes" id="UP000297288">
    <property type="component" value="Unassembled WGS sequence"/>
</dbReference>
<evidence type="ECO:0000256" key="2">
    <source>
        <dbReference type="ARBA" id="ARBA00022741"/>
    </source>
</evidence>
<evidence type="ECO:0000256" key="1">
    <source>
        <dbReference type="ARBA" id="ARBA00009776"/>
    </source>
</evidence>
<accession>A0A4Z0VZE9</accession>
<evidence type="ECO:0000313" key="5">
    <source>
        <dbReference type="EMBL" id="TGG87406.1"/>
    </source>
</evidence>
<evidence type="ECO:0000259" key="4">
    <source>
        <dbReference type="Pfam" id="PF02223"/>
    </source>
</evidence>
<keyword evidence="5" id="KW-0418">Kinase</keyword>
<evidence type="ECO:0000256" key="3">
    <source>
        <dbReference type="ARBA" id="ARBA00022840"/>
    </source>
</evidence>
<dbReference type="PANTHER" id="PTHR10344">
    <property type="entry name" value="THYMIDYLATE KINASE"/>
    <property type="match status" value="1"/>
</dbReference>
<dbReference type="GO" id="GO:0006235">
    <property type="term" value="P:dTTP biosynthetic process"/>
    <property type="evidence" value="ECO:0007669"/>
    <property type="project" value="TreeGrafter"/>
</dbReference>
<comment type="similarity">
    <text evidence="1">Belongs to the thymidylate kinase family.</text>
</comment>
<dbReference type="FunFam" id="3.40.50.300:FF:002288">
    <property type="entry name" value="Probable thymidylate kinase"/>
    <property type="match status" value="1"/>
</dbReference>
<dbReference type="InterPro" id="IPR039430">
    <property type="entry name" value="Thymidylate_kin-like_dom"/>
</dbReference>
<dbReference type="OrthoDB" id="9774907at2"/>
<dbReference type="PANTHER" id="PTHR10344:SF4">
    <property type="entry name" value="UMP-CMP KINASE 2, MITOCHONDRIAL"/>
    <property type="match status" value="1"/>
</dbReference>
<dbReference type="CDD" id="cd01672">
    <property type="entry name" value="TMPK"/>
    <property type="match status" value="1"/>
</dbReference>
<dbReference type="SUPFAM" id="SSF52540">
    <property type="entry name" value="P-loop containing nucleoside triphosphate hydrolases"/>
    <property type="match status" value="1"/>
</dbReference>
<feature type="domain" description="Thymidylate kinase-like" evidence="4">
    <location>
        <begin position="14"/>
        <end position="203"/>
    </location>
</feature>
<dbReference type="AlphaFoldDB" id="A0A4Z0VZE9"/>
<keyword evidence="5" id="KW-0808">Transferase</keyword>
<dbReference type="GO" id="GO:0006227">
    <property type="term" value="P:dUDP biosynthetic process"/>
    <property type="evidence" value="ECO:0007669"/>
    <property type="project" value="TreeGrafter"/>
</dbReference>
<proteinExistence type="inferred from homology"/>
<dbReference type="GO" id="GO:0005829">
    <property type="term" value="C:cytosol"/>
    <property type="evidence" value="ECO:0007669"/>
    <property type="project" value="TreeGrafter"/>
</dbReference>
<dbReference type="GO" id="GO:0005524">
    <property type="term" value="F:ATP binding"/>
    <property type="evidence" value="ECO:0007669"/>
    <property type="project" value="UniProtKB-KW"/>
</dbReference>
<name>A0A4Z0VZE9_9BACT</name>
<dbReference type="Gene3D" id="3.40.50.300">
    <property type="entry name" value="P-loop containing nucleotide triphosphate hydrolases"/>
    <property type="match status" value="1"/>
</dbReference>